<organism evidence="1">
    <name type="scientific">Gigaspora rosea</name>
    <dbReference type="NCBI Taxonomy" id="44941"/>
    <lineage>
        <taxon>Eukaryota</taxon>
        <taxon>Fungi</taxon>
        <taxon>Fungi incertae sedis</taxon>
        <taxon>Mucoromycota</taxon>
        <taxon>Glomeromycotina</taxon>
        <taxon>Glomeromycetes</taxon>
        <taxon>Diversisporales</taxon>
        <taxon>Gigasporaceae</taxon>
        <taxon>Gigaspora</taxon>
    </lineage>
</organism>
<dbReference type="GeneID" id="11934928"/>
<gene>
    <name evidence="1" type="primary">orf142</name>
</gene>
<dbReference type="EMBL" id="JQ693395">
    <property type="protein sequence ID" value="AFD04113.1"/>
    <property type="molecule type" value="Genomic_DNA"/>
</dbReference>
<evidence type="ECO:0000313" key="1">
    <source>
        <dbReference type="EMBL" id="AFD04113.1"/>
    </source>
</evidence>
<geneLocation type="mitochondrion" evidence="1"/>
<name>H9EBD0_9GLOM</name>
<sequence length="142" mass="16004">MITNSIRLVLRGNLLFSLDFSHPRSLMTSSQLFRSYECWSKKVVECGFTPEEVLELDNGNSYIVIDPNDHTLLLALHPQDYVSLLKVVISNEGHLTVLLTPSDARYPTRKPETTDKQNSPLSALNSSMWTQFLPVVQVTLLG</sequence>
<keyword evidence="1" id="KW-0496">Mitochondrion</keyword>
<reference evidence="1" key="1">
    <citation type="journal article" date="2012" name="Mol. Biol. Evol.">
        <title>Group I Intron-Mediated Trans-splicing in Mitochondria of Gigaspora rosea and a Robust Phylogenetic Affiliation of Arbuscular Mycorrhizal Fungi with Mortierellales.</title>
        <authorList>
            <person name="Nadimi M."/>
            <person name="Beaudet D."/>
            <person name="Forget L."/>
            <person name="Hijri M."/>
            <person name="Lang B.F."/>
        </authorList>
    </citation>
    <scope>NUCLEOTIDE SEQUENCE</scope>
    <source>
        <strain evidence="1">DAOM 194757</strain>
    </source>
</reference>
<dbReference type="AlphaFoldDB" id="H9EBD0"/>
<dbReference type="RefSeq" id="YP_005352671.1">
    <property type="nucleotide sequence ID" value="NC_016985.1"/>
</dbReference>
<proteinExistence type="predicted"/>
<protein>
    <submittedName>
        <fullName evidence="1">Uncharacterized protein</fullName>
    </submittedName>
</protein>
<accession>H9EBD0</accession>